<dbReference type="EC" id="2.7.7.7" evidence="1"/>
<evidence type="ECO:0000259" key="12">
    <source>
        <dbReference type="Pfam" id="PF17657"/>
    </source>
</evidence>
<evidence type="ECO:0000256" key="9">
    <source>
        <dbReference type="ARBA" id="ARBA00049244"/>
    </source>
</evidence>
<dbReference type="GO" id="GO:0003887">
    <property type="term" value="F:DNA-directed DNA polymerase activity"/>
    <property type="evidence" value="ECO:0007669"/>
    <property type="project" value="UniProtKB-KW"/>
</dbReference>
<evidence type="ECO:0000256" key="1">
    <source>
        <dbReference type="ARBA" id="ARBA00012417"/>
    </source>
</evidence>
<organism evidence="13 14">
    <name type="scientific">Pseudomonas taiwanensis SJ9</name>
    <dbReference type="NCBI Taxonomy" id="1388762"/>
    <lineage>
        <taxon>Bacteria</taxon>
        <taxon>Pseudomonadati</taxon>
        <taxon>Pseudomonadota</taxon>
        <taxon>Gammaproteobacteria</taxon>
        <taxon>Pseudomonadales</taxon>
        <taxon>Pseudomonadaceae</taxon>
        <taxon>Pseudomonas</taxon>
    </lineage>
</organism>
<dbReference type="Pfam" id="PF17657">
    <property type="entry name" value="DNA_pol3_finger"/>
    <property type="match status" value="1"/>
</dbReference>
<dbReference type="Pfam" id="PF07733">
    <property type="entry name" value="DNA_pol3_alpha"/>
    <property type="match status" value="1"/>
</dbReference>
<evidence type="ECO:0000256" key="6">
    <source>
        <dbReference type="ARBA" id="ARBA00022763"/>
    </source>
</evidence>
<feature type="non-terminal residue" evidence="13">
    <location>
        <position position="357"/>
    </location>
</feature>
<evidence type="ECO:0000256" key="5">
    <source>
        <dbReference type="ARBA" id="ARBA00022705"/>
    </source>
</evidence>
<dbReference type="PANTHER" id="PTHR32294">
    <property type="entry name" value="DNA POLYMERASE III SUBUNIT ALPHA"/>
    <property type="match status" value="1"/>
</dbReference>
<dbReference type="InterPro" id="IPR040982">
    <property type="entry name" value="DNA_pol3_finger"/>
</dbReference>
<dbReference type="Pfam" id="PF14579">
    <property type="entry name" value="HHH_6"/>
    <property type="match status" value="1"/>
</dbReference>
<evidence type="ECO:0000256" key="3">
    <source>
        <dbReference type="ARBA" id="ARBA00022679"/>
    </source>
</evidence>
<feature type="non-terminal residue" evidence="13">
    <location>
        <position position="1"/>
    </location>
</feature>
<evidence type="ECO:0000256" key="4">
    <source>
        <dbReference type="ARBA" id="ARBA00022695"/>
    </source>
</evidence>
<dbReference type="InterPro" id="IPR029460">
    <property type="entry name" value="DNAPol_HHH"/>
</dbReference>
<gene>
    <name evidence="13" type="ORF">O164_31105</name>
</gene>
<keyword evidence="5" id="KW-0235">DNA replication</keyword>
<keyword evidence="4" id="KW-0548">Nucleotidyltransferase</keyword>
<dbReference type="EMBL" id="AXUP01000620">
    <property type="protein sequence ID" value="ESW36248.1"/>
    <property type="molecule type" value="Genomic_DNA"/>
</dbReference>
<evidence type="ECO:0000259" key="11">
    <source>
        <dbReference type="Pfam" id="PF14579"/>
    </source>
</evidence>
<keyword evidence="3" id="KW-0808">Transferase</keyword>
<evidence type="ECO:0000313" key="14">
    <source>
        <dbReference type="Proteomes" id="UP000018511"/>
    </source>
</evidence>
<keyword evidence="2" id="KW-0963">Cytoplasm</keyword>
<accession>V7D3J6</accession>
<sequence length="357" mass="40229">EAGSPSLRRVLVLAGELIGFPRHLSQHPGGFVISQQPLDELVPVENAAMPERTVIQWDKDDLDMVGLLKVDVLALGMLSALRRCFDLLQRHRGRHLTLATIPAEDPATYAMISRAETMGVFQIESRAQMAMLPRLRPEKFYDLVIEVAIVRPGPIQGDMVHPYLRRRLKQEPVTYPSPQLKAVFERTLGVPLFQEQVMELAMVAADYTPGEADQLRRSMAAWKRHGGLEPHRERLVQGMLRNGYDLAFAERIFEQIKGFGSYGFPESHAASFALLCYASSWLKCHEPAIFTCALVNSWPMGFYSPDQLLQEARRQGIEVRPVDVCHSDWDCTLEPEPGEVLAIRMGLRLVRGFAEAD</sequence>
<dbReference type="GO" id="GO:0006281">
    <property type="term" value="P:DNA repair"/>
    <property type="evidence" value="ECO:0007669"/>
    <property type="project" value="UniProtKB-KW"/>
</dbReference>
<reference evidence="13 14" key="1">
    <citation type="submission" date="2013-10" db="EMBL/GenBank/DDBJ databases">
        <title>Whole Genome Shotgun Sequence of Pseudomonas taiwanensis SJ9.</title>
        <authorList>
            <person name="Hong S.-J."/>
            <person name="Shin J.-H."/>
        </authorList>
    </citation>
    <scope>NUCLEOTIDE SEQUENCE [LARGE SCALE GENOMIC DNA]</scope>
    <source>
        <strain evidence="13 14">SJ9</strain>
    </source>
</reference>
<dbReference type="GO" id="GO:0008408">
    <property type="term" value="F:3'-5' exonuclease activity"/>
    <property type="evidence" value="ECO:0007669"/>
    <property type="project" value="InterPro"/>
</dbReference>
<comment type="caution">
    <text evidence="13">The sequence shown here is derived from an EMBL/GenBank/DDBJ whole genome shotgun (WGS) entry which is preliminary data.</text>
</comment>
<keyword evidence="8" id="KW-0234">DNA repair</keyword>
<evidence type="ECO:0000256" key="7">
    <source>
        <dbReference type="ARBA" id="ARBA00022932"/>
    </source>
</evidence>
<dbReference type="PANTHER" id="PTHR32294:SF4">
    <property type="entry name" value="ERROR-PRONE DNA POLYMERASE"/>
    <property type="match status" value="1"/>
</dbReference>
<keyword evidence="7 13" id="KW-0239">DNA-directed DNA polymerase</keyword>
<name>V7D3J6_9PSED</name>
<dbReference type="InterPro" id="IPR011708">
    <property type="entry name" value="DNA_pol3_alpha_NTPase_dom"/>
</dbReference>
<evidence type="ECO:0000256" key="2">
    <source>
        <dbReference type="ARBA" id="ARBA00022490"/>
    </source>
</evidence>
<feature type="domain" description="Bacterial DNA polymerase III alpha subunit NTPase" evidence="10">
    <location>
        <begin position="4"/>
        <end position="74"/>
    </location>
</feature>
<dbReference type="AlphaFoldDB" id="V7D3J6"/>
<evidence type="ECO:0000256" key="8">
    <source>
        <dbReference type="ARBA" id="ARBA00023204"/>
    </source>
</evidence>
<dbReference type="GO" id="GO:0006260">
    <property type="term" value="P:DNA replication"/>
    <property type="evidence" value="ECO:0007669"/>
    <property type="project" value="UniProtKB-KW"/>
</dbReference>
<feature type="domain" description="DNA polymerase III alpha subunit finger" evidence="12">
    <location>
        <begin position="77"/>
        <end position="243"/>
    </location>
</feature>
<keyword evidence="6" id="KW-0227">DNA damage</keyword>
<protein>
    <recommendedName>
        <fullName evidence="1">DNA-directed DNA polymerase</fullName>
        <ecNumber evidence="1">2.7.7.7</ecNumber>
    </recommendedName>
</protein>
<evidence type="ECO:0000259" key="10">
    <source>
        <dbReference type="Pfam" id="PF07733"/>
    </source>
</evidence>
<dbReference type="Proteomes" id="UP000018511">
    <property type="component" value="Unassembled WGS sequence"/>
</dbReference>
<evidence type="ECO:0000313" key="13">
    <source>
        <dbReference type="EMBL" id="ESW36248.1"/>
    </source>
</evidence>
<dbReference type="InterPro" id="IPR004805">
    <property type="entry name" value="DnaE2/DnaE/PolC"/>
</dbReference>
<comment type="catalytic activity">
    <reaction evidence="9">
        <text>DNA(n) + a 2'-deoxyribonucleoside 5'-triphosphate = DNA(n+1) + diphosphate</text>
        <dbReference type="Rhea" id="RHEA:22508"/>
        <dbReference type="Rhea" id="RHEA-COMP:17339"/>
        <dbReference type="Rhea" id="RHEA-COMP:17340"/>
        <dbReference type="ChEBI" id="CHEBI:33019"/>
        <dbReference type="ChEBI" id="CHEBI:61560"/>
        <dbReference type="ChEBI" id="CHEBI:173112"/>
        <dbReference type="EC" id="2.7.7.7"/>
    </reaction>
</comment>
<proteinExistence type="predicted"/>
<feature type="domain" description="DNA polymerase helix-hairpin-helix motif" evidence="11">
    <location>
        <begin position="316"/>
        <end position="356"/>
    </location>
</feature>